<reference evidence="3 4" key="1">
    <citation type="journal article" date="2021" name="Sci. Rep.">
        <title>The distribution of antibiotic resistance genes in chicken gut microbiota commensals.</title>
        <authorList>
            <person name="Juricova H."/>
            <person name="Matiasovicova J."/>
            <person name="Kubasova T."/>
            <person name="Cejkova D."/>
            <person name="Rychlik I."/>
        </authorList>
    </citation>
    <scope>NUCLEOTIDE SEQUENCE [LARGE SCALE GENOMIC DNA]</scope>
    <source>
        <strain evidence="3 4">An819</strain>
    </source>
</reference>
<name>A0A938WLA8_9BACT</name>
<feature type="domain" description="Lipocalin-like" evidence="2">
    <location>
        <begin position="20"/>
        <end position="150"/>
    </location>
</feature>
<dbReference type="InterPro" id="IPR024311">
    <property type="entry name" value="Lipocalin-like"/>
</dbReference>
<evidence type="ECO:0000259" key="2">
    <source>
        <dbReference type="Pfam" id="PF16585"/>
    </source>
</evidence>
<dbReference type="Proteomes" id="UP000764045">
    <property type="component" value="Unassembled WGS sequence"/>
</dbReference>
<proteinExistence type="predicted"/>
<evidence type="ECO:0000313" key="4">
    <source>
        <dbReference type="Proteomes" id="UP000764045"/>
    </source>
</evidence>
<organism evidence="3 4">
    <name type="scientific">Marseilla massiliensis</name>
    <dbReference type="NCBI Taxonomy" id="1841864"/>
    <lineage>
        <taxon>Bacteria</taxon>
        <taxon>Pseudomonadati</taxon>
        <taxon>Bacteroidota</taxon>
        <taxon>Bacteroidia</taxon>
        <taxon>Bacteroidales</taxon>
        <taxon>Prevotellaceae</taxon>
        <taxon>Marseilla</taxon>
    </lineage>
</organism>
<gene>
    <name evidence="3" type="ORF">H6B30_03525</name>
</gene>
<dbReference type="PROSITE" id="PS51257">
    <property type="entry name" value="PROKAR_LIPOPROTEIN"/>
    <property type="match status" value="1"/>
</dbReference>
<dbReference type="Gene3D" id="2.40.128.280">
    <property type="match status" value="1"/>
</dbReference>
<protein>
    <submittedName>
        <fullName evidence="3">Lipocalin-like domain-containing protein</fullName>
    </submittedName>
</protein>
<dbReference type="EMBL" id="JACJJL010000004">
    <property type="protein sequence ID" value="MBM6660832.1"/>
    <property type="molecule type" value="Genomic_DNA"/>
</dbReference>
<dbReference type="AlphaFoldDB" id="A0A938WLA8"/>
<accession>A0A938WLA8</accession>
<feature type="signal peptide" evidence="1">
    <location>
        <begin position="1"/>
        <end position="21"/>
    </location>
</feature>
<evidence type="ECO:0000256" key="1">
    <source>
        <dbReference type="SAM" id="SignalP"/>
    </source>
</evidence>
<comment type="caution">
    <text evidence="3">The sequence shown here is derived from an EMBL/GenBank/DDBJ whole genome shotgun (WGS) entry which is preliminary data.</text>
</comment>
<dbReference type="Pfam" id="PF16585">
    <property type="entry name" value="Lipocalin_8"/>
    <property type="match status" value="1"/>
</dbReference>
<dbReference type="RefSeq" id="WP_205107979.1">
    <property type="nucleotide sequence ID" value="NZ_JACJJL010000004.1"/>
</dbReference>
<feature type="chain" id="PRO_5036721881" evidence="1">
    <location>
        <begin position="22"/>
        <end position="151"/>
    </location>
</feature>
<keyword evidence="1" id="KW-0732">Signal</keyword>
<sequence length="151" mass="16436">MCKVKALAGRIGLIVVAAMLAAGCSKQPVDGDIEGFWRLERFVTHADGEVHQCERIFYGITRYVVEVAERQGPGGYGAFVGRFEYVGGSSRVAMKDFRHRASTSDSGRQATPEELGPFGLGATSTEFRVVVADGNRLVLESDYARLELVAF</sequence>
<keyword evidence="4" id="KW-1185">Reference proteome</keyword>
<evidence type="ECO:0000313" key="3">
    <source>
        <dbReference type="EMBL" id="MBM6660832.1"/>
    </source>
</evidence>